<keyword evidence="1" id="KW-0812">Transmembrane</keyword>
<evidence type="ECO:0000313" key="3">
    <source>
        <dbReference type="Proteomes" id="UP000321532"/>
    </source>
</evidence>
<keyword evidence="1" id="KW-1133">Transmembrane helix</keyword>
<organism evidence="2 3">
    <name type="scientific">Adhaeribacter aerolatus</name>
    <dbReference type="NCBI Taxonomy" id="670289"/>
    <lineage>
        <taxon>Bacteria</taxon>
        <taxon>Pseudomonadati</taxon>
        <taxon>Bacteroidota</taxon>
        <taxon>Cytophagia</taxon>
        <taxon>Cytophagales</taxon>
        <taxon>Hymenobacteraceae</taxon>
        <taxon>Adhaeribacter</taxon>
    </lineage>
</organism>
<keyword evidence="1" id="KW-0472">Membrane</keyword>
<feature type="transmembrane region" description="Helical" evidence="1">
    <location>
        <begin position="189"/>
        <end position="208"/>
    </location>
</feature>
<evidence type="ECO:0000256" key="1">
    <source>
        <dbReference type="SAM" id="Phobius"/>
    </source>
</evidence>
<accession>A0A512B5X4</accession>
<proteinExistence type="predicted"/>
<keyword evidence="3" id="KW-1185">Reference proteome</keyword>
<reference evidence="2 3" key="1">
    <citation type="submission" date="2019-07" db="EMBL/GenBank/DDBJ databases">
        <title>Whole genome shotgun sequence of Adhaeribacter aerolatus NBRC 106133.</title>
        <authorList>
            <person name="Hosoyama A."/>
            <person name="Uohara A."/>
            <person name="Ohji S."/>
            <person name="Ichikawa N."/>
        </authorList>
    </citation>
    <scope>NUCLEOTIDE SEQUENCE [LARGE SCALE GENOMIC DNA]</scope>
    <source>
        <strain evidence="2 3">NBRC 106133</strain>
    </source>
</reference>
<dbReference type="AlphaFoldDB" id="A0A512B5X4"/>
<name>A0A512B5X4_9BACT</name>
<protein>
    <submittedName>
        <fullName evidence="2">Uncharacterized protein</fullName>
    </submittedName>
</protein>
<gene>
    <name evidence="2" type="ORF">AAE02nite_50220</name>
</gene>
<sequence length="327" mass="37005">MWSSCAEKLGARFTAGVKKELPKSYLDSTAKALSGTVARSVMATVLDDSIQSRIRAQVDSLGRQLDHQALATTVRVRDSLLSAYTQLWLEKIIQNTTNDLNTKGLSFLDNIRGDQTKQFVAALRDELLNDISLQRAAIFRDELLGNNTQALLDSLVQKIATGVIRNQVNPNIARINRQAQERIRDIKRLAFGAGGLALLIGIVALLLFRQARRHRETLKVITHQIDKIPDQVTYDKLVRSIRTEAETKGLEPHLQQILKEEKLYQQPQWQEKDYQTLHLITNYLKNLNQEESGREILQGLKEESKKVNLDGHLNSLIKQADNVVEKV</sequence>
<dbReference type="EMBL" id="BJYS01000059">
    <property type="protein sequence ID" value="GEO07358.1"/>
    <property type="molecule type" value="Genomic_DNA"/>
</dbReference>
<comment type="caution">
    <text evidence="2">The sequence shown here is derived from an EMBL/GenBank/DDBJ whole genome shotgun (WGS) entry which is preliminary data.</text>
</comment>
<dbReference type="Proteomes" id="UP000321532">
    <property type="component" value="Unassembled WGS sequence"/>
</dbReference>
<evidence type="ECO:0000313" key="2">
    <source>
        <dbReference type="EMBL" id="GEO07358.1"/>
    </source>
</evidence>